<keyword evidence="2" id="KW-1185">Reference proteome</keyword>
<evidence type="ECO:0000313" key="2">
    <source>
        <dbReference type="Proteomes" id="UP000244905"/>
    </source>
</evidence>
<sequence length="143" mass="15549">MAISASLTASASDCVVLWFKNGSSIVIPFSDNPQITFDSNNQINVNNRIFNFSEISKYTIGDTSSIGLIGTDGKEISVDENGDIIICSPIKTEEISVYGTDGIRYECEVITLGNGNLKISLSSLSPQIYIIKAGNRTFKMRKP</sequence>
<protein>
    <submittedName>
        <fullName evidence="1">Uncharacterized protein</fullName>
    </submittedName>
</protein>
<dbReference type="EMBL" id="PUEC01000037">
    <property type="protein sequence ID" value="PWB00586.1"/>
    <property type="molecule type" value="Genomic_DNA"/>
</dbReference>
<comment type="caution">
    <text evidence="1">The sequence shown here is derived from an EMBL/GenBank/DDBJ whole genome shotgun (WGS) entry which is preliminary data.</text>
</comment>
<accession>A0A2V1IMH1</accession>
<name>A0A2V1IMH1_9BACT</name>
<dbReference type="GeneID" id="82527126"/>
<gene>
    <name evidence="1" type="ORF">C5O23_12390</name>
</gene>
<proteinExistence type="predicted"/>
<evidence type="ECO:0000313" key="1">
    <source>
        <dbReference type="EMBL" id="PWB00586.1"/>
    </source>
</evidence>
<organism evidence="1 2">
    <name type="scientific">Duncaniella muris</name>
    <dbReference type="NCBI Taxonomy" id="2094150"/>
    <lineage>
        <taxon>Bacteria</taxon>
        <taxon>Pseudomonadati</taxon>
        <taxon>Bacteroidota</taxon>
        <taxon>Bacteroidia</taxon>
        <taxon>Bacteroidales</taxon>
        <taxon>Muribaculaceae</taxon>
        <taxon>Duncaniella</taxon>
    </lineage>
</organism>
<reference evidence="2" key="1">
    <citation type="submission" date="2018-02" db="EMBL/GenBank/DDBJ databases">
        <authorList>
            <person name="Clavel T."/>
            <person name="Strowig T."/>
        </authorList>
    </citation>
    <scope>NUCLEOTIDE SEQUENCE [LARGE SCALE GENOMIC DNA]</scope>
    <source>
        <strain evidence="2">DSM 103720</strain>
    </source>
</reference>
<dbReference type="Proteomes" id="UP000244905">
    <property type="component" value="Unassembled WGS sequence"/>
</dbReference>
<dbReference type="AlphaFoldDB" id="A0A2V1IMH1"/>
<dbReference type="RefSeq" id="WP_107033244.1">
    <property type="nucleotide sequence ID" value="NZ_CAOLSD010000041.1"/>
</dbReference>